<dbReference type="AlphaFoldDB" id="A0AAV4B0I6"/>
<organism evidence="1 2">
    <name type="scientific">Plakobranchus ocellatus</name>
    <dbReference type="NCBI Taxonomy" id="259542"/>
    <lineage>
        <taxon>Eukaryota</taxon>
        <taxon>Metazoa</taxon>
        <taxon>Spiralia</taxon>
        <taxon>Lophotrochozoa</taxon>
        <taxon>Mollusca</taxon>
        <taxon>Gastropoda</taxon>
        <taxon>Heterobranchia</taxon>
        <taxon>Euthyneura</taxon>
        <taxon>Panpulmonata</taxon>
        <taxon>Sacoglossa</taxon>
        <taxon>Placobranchoidea</taxon>
        <taxon>Plakobranchidae</taxon>
        <taxon>Plakobranchus</taxon>
    </lineage>
</organism>
<keyword evidence="2" id="KW-1185">Reference proteome</keyword>
<gene>
    <name evidence="1" type="ORF">PoB_004052100</name>
</gene>
<dbReference type="Proteomes" id="UP000735302">
    <property type="component" value="Unassembled WGS sequence"/>
</dbReference>
<accession>A0AAV4B0I6</accession>
<proteinExistence type="predicted"/>
<sequence>MFTTGLTKFDDGNKQLVVPQKLVNRVMQAPHINVIGGDPAAKKKTNTVSPTFGTTERDIISPFTATVPVINHPSQEHL</sequence>
<name>A0AAV4B0I6_9GAST</name>
<dbReference type="EMBL" id="BLXT01004521">
    <property type="protein sequence ID" value="GFO14016.1"/>
    <property type="molecule type" value="Genomic_DNA"/>
</dbReference>
<reference evidence="1 2" key="1">
    <citation type="journal article" date="2021" name="Elife">
        <title>Chloroplast acquisition without the gene transfer in kleptoplastic sea slugs, Plakobranchus ocellatus.</title>
        <authorList>
            <person name="Maeda T."/>
            <person name="Takahashi S."/>
            <person name="Yoshida T."/>
            <person name="Shimamura S."/>
            <person name="Takaki Y."/>
            <person name="Nagai Y."/>
            <person name="Toyoda A."/>
            <person name="Suzuki Y."/>
            <person name="Arimoto A."/>
            <person name="Ishii H."/>
            <person name="Satoh N."/>
            <person name="Nishiyama T."/>
            <person name="Hasebe M."/>
            <person name="Maruyama T."/>
            <person name="Minagawa J."/>
            <person name="Obokata J."/>
            <person name="Shigenobu S."/>
        </authorList>
    </citation>
    <scope>NUCLEOTIDE SEQUENCE [LARGE SCALE GENOMIC DNA]</scope>
</reference>
<protein>
    <submittedName>
        <fullName evidence="1">Uncharacterized protein</fullName>
    </submittedName>
</protein>
<evidence type="ECO:0000313" key="1">
    <source>
        <dbReference type="EMBL" id="GFO14016.1"/>
    </source>
</evidence>
<evidence type="ECO:0000313" key="2">
    <source>
        <dbReference type="Proteomes" id="UP000735302"/>
    </source>
</evidence>
<comment type="caution">
    <text evidence="1">The sequence shown here is derived from an EMBL/GenBank/DDBJ whole genome shotgun (WGS) entry which is preliminary data.</text>
</comment>